<dbReference type="PANTHER" id="PTHR42994">
    <property type="entry name" value="PEPTIDASE T"/>
    <property type="match status" value="1"/>
</dbReference>
<organism evidence="4 5">
    <name type="scientific">Desulfuribacillus stibiiarsenatis</name>
    <dbReference type="NCBI Taxonomy" id="1390249"/>
    <lineage>
        <taxon>Bacteria</taxon>
        <taxon>Bacillati</taxon>
        <taxon>Bacillota</taxon>
        <taxon>Desulfuribacillia</taxon>
        <taxon>Desulfuribacillales</taxon>
        <taxon>Desulfuribacillaceae</taxon>
        <taxon>Desulfuribacillus</taxon>
    </lineage>
</organism>
<dbReference type="PANTHER" id="PTHR42994:SF2">
    <property type="entry name" value="PEPTIDASE"/>
    <property type="match status" value="1"/>
</dbReference>
<gene>
    <name evidence="4" type="ORF">BHU72_14240</name>
</gene>
<dbReference type="InterPro" id="IPR001261">
    <property type="entry name" value="ArgE/DapE_CS"/>
</dbReference>
<sequence>MNLFEQQLLELLSINGASGQEQEVTKYLTQALKNLVDSHWNDEAGNLLAEKKVGNQQGMTILLSAHMDTAGTFSSNREIIREGDILTSSEGILGADDRAGIAVILDVLRRVESTRFNGTIKVSFTVQEEVGCIGSSMINPHWLEGVNAAIVVDRRGSRDIVINNRSTTFCHRAVGDFYEYVSTSIGMEDWKATTGGLSDTAVYARLGINSVNLSVGYQNEHTNREILNIIHAQQTSDFVLQALHLINHNPNVFALSNRYEIA</sequence>
<proteinExistence type="predicted"/>
<dbReference type="STRING" id="1390249.BHU72_14240"/>
<dbReference type="EMBL" id="MJAT01000007">
    <property type="protein sequence ID" value="OEH86084.1"/>
    <property type="molecule type" value="Genomic_DNA"/>
</dbReference>
<accession>A0A1E5L7U1</accession>
<keyword evidence="2" id="KW-0479">Metal-binding</keyword>
<comment type="caution">
    <text evidence="4">The sequence shown here is derived from an EMBL/GenBank/DDBJ whole genome shotgun (WGS) entry which is preliminary data.</text>
</comment>
<dbReference type="OrthoDB" id="8441064at2"/>
<evidence type="ECO:0000313" key="5">
    <source>
        <dbReference type="Proteomes" id="UP000095255"/>
    </source>
</evidence>
<dbReference type="Pfam" id="PF05343">
    <property type="entry name" value="Peptidase_M42"/>
    <property type="match status" value="1"/>
</dbReference>
<dbReference type="Gene3D" id="3.40.630.10">
    <property type="entry name" value="Zn peptidases"/>
    <property type="match status" value="1"/>
</dbReference>
<evidence type="ECO:0000256" key="3">
    <source>
        <dbReference type="ARBA" id="ARBA00022801"/>
    </source>
</evidence>
<evidence type="ECO:0008006" key="6">
    <source>
        <dbReference type="Google" id="ProtNLM"/>
    </source>
</evidence>
<name>A0A1E5L7U1_9FIRM</name>
<dbReference type="RefSeq" id="WP_069701511.1">
    <property type="nucleotide sequence ID" value="NZ_MJAT01000007.1"/>
</dbReference>
<comment type="cofactor">
    <cofactor evidence="1">
        <name>Zn(2+)</name>
        <dbReference type="ChEBI" id="CHEBI:29105"/>
    </cofactor>
</comment>
<dbReference type="Proteomes" id="UP000095255">
    <property type="component" value="Unassembled WGS sequence"/>
</dbReference>
<dbReference type="SUPFAM" id="SSF53187">
    <property type="entry name" value="Zn-dependent exopeptidases"/>
    <property type="match status" value="1"/>
</dbReference>
<dbReference type="GO" id="GO:0046872">
    <property type="term" value="F:metal ion binding"/>
    <property type="evidence" value="ECO:0007669"/>
    <property type="project" value="UniProtKB-KW"/>
</dbReference>
<dbReference type="AlphaFoldDB" id="A0A1E5L7U1"/>
<keyword evidence="5" id="KW-1185">Reference proteome</keyword>
<dbReference type="InterPro" id="IPR008007">
    <property type="entry name" value="Peptidase_M42"/>
</dbReference>
<dbReference type="PROSITE" id="PS00758">
    <property type="entry name" value="ARGE_DAPE_CPG2_1"/>
    <property type="match status" value="1"/>
</dbReference>
<dbReference type="GO" id="GO:0016787">
    <property type="term" value="F:hydrolase activity"/>
    <property type="evidence" value="ECO:0007669"/>
    <property type="project" value="UniProtKB-KW"/>
</dbReference>
<evidence type="ECO:0000256" key="1">
    <source>
        <dbReference type="ARBA" id="ARBA00001947"/>
    </source>
</evidence>
<keyword evidence="3" id="KW-0378">Hydrolase</keyword>
<evidence type="ECO:0000256" key="2">
    <source>
        <dbReference type="ARBA" id="ARBA00022723"/>
    </source>
</evidence>
<reference evidence="4 5" key="1">
    <citation type="submission" date="2016-09" db="EMBL/GenBank/DDBJ databases">
        <title>Desulfuribacillus arsenicus sp. nov., an obligately anaerobic, dissimilatory arsenic- and antimonate-reducing bacterium isolated from anoxic sediments.</title>
        <authorList>
            <person name="Abin C.A."/>
            <person name="Hollibaugh J.T."/>
        </authorList>
    </citation>
    <scope>NUCLEOTIDE SEQUENCE [LARGE SCALE GENOMIC DNA]</scope>
    <source>
        <strain evidence="4 5">MLFW-2</strain>
    </source>
</reference>
<evidence type="ECO:0000313" key="4">
    <source>
        <dbReference type="EMBL" id="OEH86084.1"/>
    </source>
</evidence>
<protein>
    <recommendedName>
        <fullName evidence="6">Peptidase M28 domain-containing protein</fullName>
    </recommendedName>
</protein>